<feature type="transmembrane region" description="Helical" evidence="7">
    <location>
        <begin position="170"/>
        <end position="188"/>
    </location>
</feature>
<dbReference type="Gene3D" id="1.20.1250.20">
    <property type="entry name" value="MFS general substrate transporter like domains"/>
    <property type="match status" value="1"/>
</dbReference>
<keyword evidence="10" id="KW-1185">Reference proteome</keyword>
<evidence type="ECO:0000256" key="3">
    <source>
        <dbReference type="ARBA" id="ARBA00022475"/>
    </source>
</evidence>
<feature type="transmembrane region" description="Helical" evidence="7">
    <location>
        <begin position="76"/>
        <end position="98"/>
    </location>
</feature>
<dbReference type="InterPro" id="IPR011701">
    <property type="entry name" value="MFS"/>
</dbReference>
<dbReference type="CDD" id="cd17474">
    <property type="entry name" value="MFS_YfmO_like"/>
    <property type="match status" value="1"/>
</dbReference>
<feature type="transmembrane region" description="Helical" evidence="7">
    <location>
        <begin position="375"/>
        <end position="393"/>
    </location>
</feature>
<dbReference type="PANTHER" id="PTHR43124">
    <property type="entry name" value="PURINE EFFLUX PUMP PBUE"/>
    <property type="match status" value="1"/>
</dbReference>
<feature type="transmembrane region" description="Helical" evidence="7">
    <location>
        <begin position="251"/>
        <end position="273"/>
    </location>
</feature>
<keyword evidence="4 7" id="KW-0812">Transmembrane</keyword>
<dbReference type="EMBL" id="FNFL01000001">
    <property type="protein sequence ID" value="SDJ69403.1"/>
    <property type="molecule type" value="Genomic_DNA"/>
</dbReference>
<dbReference type="Pfam" id="PF07690">
    <property type="entry name" value="MFS_1"/>
    <property type="match status" value="1"/>
</dbReference>
<feature type="transmembrane region" description="Helical" evidence="7">
    <location>
        <begin position="285"/>
        <end position="304"/>
    </location>
</feature>
<dbReference type="SUPFAM" id="SSF103473">
    <property type="entry name" value="MFS general substrate transporter"/>
    <property type="match status" value="1"/>
</dbReference>
<dbReference type="GO" id="GO:0005886">
    <property type="term" value="C:plasma membrane"/>
    <property type="evidence" value="ECO:0007669"/>
    <property type="project" value="UniProtKB-SubCell"/>
</dbReference>
<evidence type="ECO:0000256" key="5">
    <source>
        <dbReference type="ARBA" id="ARBA00022989"/>
    </source>
</evidence>
<protein>
    <submittedName>
        <fullName evidence="9">MFS transporter, ACDE family, multidrug resistance protein</fullName>
    </submittedName>
</protein>
<dbReference type="AlphaFoldDB" id="A0A1G8VUB1"/>
<dbReference type="STRING" id="407036.SAMN05216243_0349"/>
<feature type="transmembrane region" description="Helical" evidence="7">
    <location>
        <begin position="343"/>
        <end position="363"/>
    </location>
</feature>
<feature type="transmembrane region" description="Helical" evidence="7">
    <location>
        <begin position="217"/>
        <end position="239"/>
    </location>
</feature>
<gene>
    <name evidence="9" type="ORF">SAMN05216243_0349</name>
</gene>
<evidence type="ECO:0000259" key="8">
    <source>
        <dbReference type="PROSITE" id="PS50850"/>
    </source>
</evidence>
<dbReference type="Proteomes" id="UP000198694">
    <property type="component" value="Unassembled WGS sequence"/>
</dbReference>
<feature type="transmembrane region" description="Helical" evidence="7">
    <location>
        <begin position="104"/>
        <end position="127"/>
    </location>
</feature>
<feature type="transmembrane region" description="Helical" evidence="7">
    <location>
        <begin position="12"/>
        <end position="32"/>
    </location>
</feature>
<dbReference type="InterPro" id="IPR001958">
    <property type="entry name" value="Tet-R_TetA/multi-R_MdtG-like"/>
</dbReference>
<evidence type="ECO:0000256" key="7">
    <source>
        <dbReference type="SAM" id="Phobius"/>
    </source>
</evidence>
<dbReference type="PRINTS" id="PR01035">
    <property type="entry name" value="TCRTETA"/>
</dbReference>
<dbReference type="GO" id="GO:0022857">
    <property type="term" value="F:transmembrane transporter activity"/>
    <property type="evidence" value="ECO:0007669"/>
    <property type="project" value="InterPro"/>
</dbReference>
<name>A0A1G8VUB1_9BACI</name>
<dbReference type="InterPro" id="IPR050189">
    <property type="entry name" value="MFS_Efflux_Transporters"/>
</dbReference>
<reference evidence="9 10" key="1">
    <citation type="submission" date="2016-10" db="EMBL/GenBank/DDBJ databases">
        <authorList>
            <person name="de Groot N.N."/>
        </authorList>
    </citation>
    <scope>NUCLEOTIDE SEQUENCE [LARGE SCALE GENOMIC DNA]</scope>
    <source>
        <strain evidence="9 10">CGMCC 1.6502</strain>
    </source>
</reference>
<feature type="transmembrane region" description="Helical" evidence="7">
    <location>
        <begin position="44"/>
        <end position="64"/>
    </location>
</feature>
<keyword evidence="5 7" id="KW-1133">Transmembrane helix</keyword>
<keyword evidence="6 7" id="KW-0472">Membrane</keyword>
<evidence type="ECO:0000256" key="4">
    <source>
        <dbReference type="ARBA" id="ARBA00022692"/>
    </source>
</evidence>
<keyword evidence="2" id="KW-0813">Transport</keyword>
<organism evidence="9 10">
    <name type="scientific">Sediminibacillus albus</name>
    <dbReference type="NCBI Taxonomy" id="407036"/>
    <lineage>
        <taxon>Bacteria</taxon>
        <taxon>Bacillati</taxon>
        <taxon>Bacillota</taxon>
        <taxon>Bacilli</taxon>
        <taxon>Bacillales</taxon>
        <taxon>Bacillaceae</taxon>
        <taxon>Sediminibacillus</taxon>
    </lineage>
</organism>
<proteinExistence type="predicted"/>
<keyword evidence="3" id="KW-1003">Cell membrane</keyword>
<evidence type="ECO:0000313" key="10">
    <source>
        <dbReference type="Proteomes" id="UP000198694"/>
    </source>
</evidence>
<feature type="transmembrane region" description="Helical" evidence="7">
    <location>
        <begin position="310"/>
        <end position="331"/>
    </location>
</feature>
<accession>A0A1G8VUB1</accession>
<sequence length="419" mass="45068">MANKLKKGPAILAISSIPLIMTLGNSMLIPILPKMESELNINSFQASLTITIFSIAAALSIPVLGYLSDRFSRKSIILPALALYGLGGLLAGMASAWFDSAYLWILIGRALQGVGAAGTAPIAMALTGDLFKGGEQSKVLGLVEASNGFGKVLSPIVGSLLALIVWYGPFFGFPIFCVVSILLLLFFVKEKKKKQKPPTLGNYLKGLFTVFKHEGRWLFTAYLAGATGLFTLFGLLFYLSDVLETDYNITGVLKGCVLAIPLLFLMSTSFTTGSKIGKNHRAMKHLIVLGLLLMTASFASLIFFTKLIPFIAVLVVSSIGTGLVLPCLNSFITGSVGKARRGFVTSLYGSVRFLGVAAGPPVYGWLMNWSRNGMFLSTAGLTLLVAFLCLILIHVKKQDSDDKDDESHSLFKKLQLTAE</sequence>
<evidence type="ECO:0000256" key="6">
    <source>
        <dbReference type="ARBA" id="ARBA00023136"/>
    </source>
</evidence>
<feature type="domain" description="Major facilitator superfamily (MFS) profile" evidence="8">
    <location>
        <begin position="10"/>
        <end position="397"/>
    </location>
</feature>
<dbReference type="PROSITE" id="PS50850">
    <property type="entry name" value="MFS"/>
    <property type="match status" value="1"/>
</dbReference>
<dbReference type="InterPro" id="IPR020846">
    <property type="entry name" value="MFS_dom"/>
</dbReference>
<evidence type="ECO:0000256" key="1">
    <source>
        <dbReference type="ARBA" id="ARBA00004651"/>
    </source>
</evidence>
<evidence type="ECO:0000313" key="9">
    <source>
        <dbReference type="EMBL" id="SDJ69403.1"/>
    </source>
</evidence>
<evidence type="ECO:0000256" key="2">
    <source>
        <dbReference type="ARBA" id="ARBA00022448"/>
    </source>
</evidence>
<comment type="subcellular location">
    <subcellularLocation>
        <location evidence="1">Cell membrane</location>
        <topology evidence="1">Multi-pass membrane protein</topology>
    </subcellularLocation>
</comment>
<dbReference type="InterPro" id="IPR036259">
    <property type="entry name" value="MFS_trans_sf"/>
</dbReference>
<dbReference type="PANTHER" id="PTHR43124:SF3">
    <property type="entry name" value="CHLORAMPHENICOL EFFLUX PUMP RV0191"/>
    <property type="match status" value="1"/>
</dbReference>